<keyword evidence="3 7" id="KW-0812">Transmembrane</keyword>
<dbReference type="GO" id="GO:0005737">
    <property type="term" value="C:cytoplasm"/>
    <property type="evidence" value="ECO:0007669"/>
    <property type="project" value="UniProtKB-ARBA"/>
</dbReference>
<dbReference type="InterPro" id="IPR000425">
    <property type="entry name" value="MIP"/>
</dbReference>
<keyword evidence="4" id="KW-0677">Repeat</keyword>
<comment type="subcellular location">
    <subcellularLocation>
        <location evidence="1">Endomembrane system</location>
        <topology evidence="1">Multi-pass membrane protein</topology>
    </subcellularLocation>
</comment>
<comment type="similarity">
    <text evidence="7">Belongs to the MIP/aquaporin (TC 1.A.8) family.</text>
</comment>
<sequence length="189" mass="21002">MGYDLSRGNSGVALLINSIATGIALFILITIFINVSGAHFNPLVSIVSWSDGEINNEIFVKYFLSQLMGALLGVMIAHVIFYLPIIQFSTKVRSGYPFWISEFISTLILLFVIKHFSNTNKNQIPLMVSLLVTAGYLFTSSTFFVNPVLTIARSFTDTFVGIYSGNIIGFVIAQLLATLVFVYFFKKKN</sequence>
<feature type="transmembrane region" description="Helical" evidence="8">
    <location>
        <begin position="125"/>
        <end position="145"/>
    </location>
</feature>
<accession>A0A966HMH5</accession>
<dbReference type="PANTHER" id="PTHR45665">
    <property type="entry name" value="AQUAPORIN-8"/>
    <property type="match status" value="1"/>
</dbReference>
<feature type="transmembrane region" description="Helical" evidence="8">
    <location>
        <begin position="62"/>
        <end position="84"/>
    </location>
</feature>
<dbReference type="EMBL" id="RGMI01000242">
    <property type="protein sequence ID" value="NCU50934.1"/>
    <property type="molecule type" value="Genomic_DNA"/>
</dbReference>
<dbReference type="Gene3D" id="1.20.1080.10">
    <property type="entry name" value="Glycerol uptake facilitator protein"/>
    <property type="match status" value="1"/>
</dbReference>
<name>A0A966HMH5_9PROT</name>
<dbReference type="InterPro" id="IPR023271">
    <property type="entry name" value="Aquaporin-like"/>
</dbReference>
<evidence type="ECO:0000256" key="1">
    <source>
        <dbReference type="ARBA" id="ARBA00004127"/>
    </source>
</evidence>
<feature type="non-terminal residue" evidence="9">
    <location>
        <position position="1"/>
    </location>
</feature>
<evidence type="ECO:0000256" key="8">
    <source>
        <dbReference type="SAM" id="Phobius"/>
    </source>
</evidence>
<evidence type="ECO:0000256" key="5">
    <source>
        <dbReference type="ARBA" id="ARBA00022989"/>
    </source>
</evidence>
<feature type="transmembrane region" description="Helical" evidence="8">
    <location>
        <begin position="165"/>
        <end position="185"/>
    </location>
</feature>
<dbReference type="SUPFAM" id="SSF81338">
    <property type="entry name" value="Aquaporin-like"/>
    <property type="match status" value="1"/>
</dbReference>
<evidence type="ECO:0000256" key="6">
    <source>
        <dbReference type="ARBA" id="ARBA00023136"/>
    </source>
</evidence>
<evidence type="ECO:0000256" key="4">
    <source>
        <dbReference type="ARBA" id="ARBA00022737"/>
    </source>
</evidence>
<dbReference type="Pfam" id="PF00230">
    <property type="entry name" value="MIP"/>
    <property type="match status" value="1"/>
</dbReference>
<dbReference type="PANTHER" id="PTHR45665:SF9">
    <property type="entry name" value="AQUAPORIN-8"/>
    <property type="match status" value="1"/>
</dbReference>
<reference evidence="9" key="1">
    <citation type="submission" date="2018-10" db="EMBL/GenBank/DDBJ databases">
        <title>Iterative Subtractive Binning of Freshwater Chronoseries Metagenomes Recovers Nearly Complete Genomes from over Four Hundred Novel Species.</title>
        <authorList>
            <person name="Rodriguez-R L.M."/>
            <person name="Tsementzi D."/>
            <person name="Luo C."/>
            <person name="Konstantinidis K.T."/>
        </authorList>
    </citation>
    <scope>NUCLEOTIDE SEQUENCE</scope>
    <source>
        <strain evidence="9">WB8_1A_003</strain>
    </source>
</reference>
<evidence type="ECO:0000256" key="2">
    <source>
        <dbReference type="ARBA" id="ARBA00022448"/>
    </source>
</evidence>
<dbReference type="GO" id="GO:0019755">
    <property type="term" value="P:one-carbon compound transport"/>
    <property type="evidence" value="ECO:0007669"/>
    <property type="project" value="UniProtKB-ARBA"/>
</dbReference>
<gene>
    <name evidence="9" type="ORF">EBX29_04120</name>
</gene>
<evidence type="ECO:0000256" key="7">
    <source>
        <dbReference type="RuleBase" id="RU000477"/>
    </source>
</evidence>
<dbReference type="AlphaFoldDB" id="A0A966HMH5"/>
<feature type="transmembrane region" description="Helical" evidence="8">
    <location>
        <begin position="96"/>
        <end position="113"/>
    </location>
</feature>
<protein>
    <submittedName>
        <fullName evidence="9">Aquaporin family protein</fullName>
    </submittedName>
</protein>
<dbReference type="Proteomes" id="UP000699985">
    <property type="component" value="Unassembled WGS sequence"/>
</dbReference>
<proteinExistence type="inferred from homology"/>
<keyword evidence="5 8" id="KW-1133">Transmembrane helix</keyword>
<keyword evidence="2 7" id="KW-0813">Transport</keyword>
<dbReference type="GO" id="GO:0015250">
    <property type="term" value="F:water channel activity"/>
    <property type="evidence" value="ECO:0007669"/>
    <property type="project" value="TreeGrafter"/>
</dbReference>
<dbReference type="GO" id="GO:0016020">
    <property type="term" value="C:membrane"/>
    <property type="evidence" value="ECO:0007669"/>
    <property type="project" value="InterPro"/>
</dbReference>
<evidence type="ECO:0000256" key="3">
    <source>
        <dbReference type="ARBA" id="ARBA00022692"/>
    </source>
</evidence>
<dbReference type="PRINTS" id="PR00783">
    <property type="entry name" value="MINTRINSICP"/>
</dbReference>
<feature type="transmembrane region" description="Helical" evidence="8">
    <location>
        <begin position="12"/>
        <end position="33"/>
    </location>
</feature>
<dbReference type="InterPro" id="IPR034294">
    <property type="entry name" value="Aquaporin_transptr"/>
</dbReference>
<evidence type="ECO:0000313" key="9">
    <source>
        <dbReference type="EMBL" id="NCU50934.1"/>
    </source>
</evidence>
<dbReference type="GO" id="GO:0012505">
    <property type="term" value="C:endomembrane system"/>
    <property type="evidence" value="ECO:0007669"/>
    <property type="project" value="UniProtKB-SubCell"/>
</dbReference>
<organism evidence="9 10">
    <name type="scientific">Candidatus Fonsibacter lacus</name>
    <dbReference type="NCBI Taxonomy" id="2576439"/>
    <lineage>
        <taxon>Bacteria</taxon>
        <taxon>Pseudomonadati</taxon>
        <taxon>Pseudomonadota</taxon>
        <taxon>Alphaproteobacteria</taxon>
        <taxon>Candidatus Pelagibacterales</taxon>
        <taxon>Candidatus Pelagibacterales incertae sedis</taxon>
        <taxon>Candidatus Fonsibacter</taxon>
    </lineage>
</organism>
<evidence type="ECO:0000313" key="10">
    <source>
        <dbReference type="Proteomes" id="UP000699985"/>
    </source>
</evidence>
<comment type="caution">
    <text evidence="9">The sequence shown here is derived from an EMBL/GenBank/DDBJ whole genome shotgun (WGS) entry which is preliminary data.</text>
</comment>
<keyword evidence="6 8" id="KW-0472">Membrane</keyword>